<dbReference type="InterPro" id="IPR036291">
    <property type="entry name" value="NAD(P)-bd_dom_sf"/>
</dbReference>
<comment type="caution">
    <text evidence="3">The sequence shown here is derived from an EMBL/GenBank/DDBJ whole genome shotgun (WGS) entry which is preliminary data.</text>
</comment>
<organism evidence="3 4">
    <name type="scientific">Glycomyces tritici</name>
    <dbReference type="NCBI Taxonomy" id="2665176"/>
    <lineage>
        <taxon>Bacteria</taxon>
        <taxon>Bacillati</taxon>
        <taxon>Actinomycetota</taxon>
        <taxon>Actinomycetes</taxon>
        <taxon>Glycomycetales</taxon>
        <taxon>Glycomycetaceae</taxon>
        <taxon>Glycomyces</taxon>
    </lineage>
</organism>
<dbReference type="InterPro" id="IPR020904">
    <property type="entry name" value="Sc_DH/Rdtase_CS"/>
</dbReference>
<dbReference type="PROSITE" id="PS00061">
    <property type="entry name" value="ADH_SHORT"/>
    <property type="match status" value="1"/>
</dbReference>
<proteinExistence type="inferred from homology"/>
<dbReference type="SUPFAM" id="SSF51735">
    <property type="entry name" value="NAD(P)-binding Rossmann-fold domains"/>
    <property type="match status" value="1"/>
</dbReference>
<protein>
    <submittedName>
        <fullName evidence="3">SDR family NAD(P)-dependent oxidoreductase</fullName>
    </submittedName>
</protein>
<dbReference type="PRINTS" id="PR00080">
    <property type="entry name" value="SDRFAMILY"/>
</dbReference>
<dbReference type="InterPro" id="IPR002347">
    <property type="entry name" value="SDR_fam"/>
</dbReference>
<dbReference type="RefSeq" id="WP_289959642.1">
    <property type="nucleotide sequence ID" value="NZ_JAUEMJ010000011.1"/>
</dbReference>
<evidence type="ECO:0000313" key="4">
    <source>
        <dbReference type="Proteomes" id="UP001171902"/>
    </source>
</evidence>
<dbReference type="Proteomes" id="UP001171902">
    <property type="component" value="Unassembled WGS sequence"/>
</dbReference>
<dbReference type="Pfam" id="PF13561">
    <property type="entry name" value="adh_short_C2"/>
    <property type="match status" value="1"/>
</dbReference>
<keyword evidence="2" id="KW-0560">Oxidoreductase</keyword>
<dbReference type="Gene3D" id="3.40.50.720">
    <property type="entry name" value="NAD(P)-binding Rossmann-like Domain"/>
    <property type="match status" value="1"/>
</dbReference>
<dbReference type="PANTHER" id="PTHR42760:SF133">
    <property type="entry name" value="3-OXOACYL-[ACYL-CARRIER-PROTEIN] REDUCTASE"/>
    <property type="match status" value="1"/>
</dbReference>
<reference evidence="3" key="1">
    <citation type="submission" date="2023-06" db="EMBL/GenBank/DDBJ databases">
        <title>Gycomyces niveus sp.nov., a novel actinomycete isolated from soil in Shouguang.</title>
        <authorList>
            <person name="Yang X."/>
            <person name="Zhao J."/>
        </authorList>
    </citation>
    <scope>NUCLEOTIDE SEQUENCE</scope>
    <source>
        <strain evidence="3">NEAU C2</strain>
    </source>
</reference>
<name>A0ABT7YWT5_9ACTN</name>
<dbReference type="EMBL" id="JAUEMJ010000011">
    <property type="protein sequence ID" value="MDN3243083.1"/>
    <property type="molecule type" value="Genomic_DNA"/>
</dbReference>
<keyword evidence="4" id="KW-1185">Reference proteome</keyword>
<comment type="similarity">
    <text evidence="1">Belongs to the short-chain dehydrogenases/reductases (SDR) family.</text>
</comment>
<evidence type="ECO:0000256" key="2">
    <source>
        <dbReference type="ARBA" id="ARBA00023002"/>
    </source>
</evidence>
<dbReference type="NCBIfam" id="NF005559">
    <property type="entry name" value="PRK07231.1"/>
    <property type="match status" value="1"/>
</dbReference>
<dbReference type="PANTHER" id="PTHR42760">
    <property type="entry name" value="SHORT-CHAIN DEHYDROGENASES/REDUCTASES FAMILY MEMBER"/>
    <property type="match status" value="1"/>
</dbReference>
<evidence type="ECO:0000313" key="3">
    <source>
        <dbReference type="EMBL" id="MDN3243083.1"/>
    </source>
</evidence>
<dbReference type="CDD" id="cd05233">
    <property type="entry name" value="SDR_c"/>
    <property type="match status" value="1"/>
</dbReference>
<evidence type="ECO:0000256" key="1">
    <source>
        <dbReference type="ARBA" id="ARBA00006484"/>
    </source>
</evidence>
<gene>
    <name evidence="3" type="ORF">QWI33_25400</name>
</gene>
<accession>A0ABT7YWT5</accession>
<dbReference type="PRINTS" id="PR00081">
    <property type="entry name" value="GDHRDH"/>
</dbReference>
<sequence>MNTQPLTGKRALVTGASRGIGRAIALALAEAGADVAVLARGGDALESVAAEIKDLGRQGVPVVCDVTDPARIDAAVGEAVDALGGLDIAVNNAGGFNWTGPFLDMTAADWEEVRGLNLDASVSLLRRVGAHLTAQGSGSVLNVSSIAGLGGAPRLSFYAVCKAAMISLTHTLAVEWAASGVRVNAIAPGWIDTALTGSFTAHDQVRLGLQSEVPQDRWGRPEDVAGAAVYLSCDGAAFVTGSVLVLDGGLTSQLSHVARNLLDLGRAAA</sequence>